<dbReference type="EMBL" id="JAGKQH010000009">
    <property type="protein sequence ID" value="KAG6591950.1"/>
    <property type="molecule type" value="Genomic_DNA"/>
</dbReference>
<comment type="caution">
    <text evidence="2">The sequence shown here is derived from an EMBL/GenBank/DDBJ whole genome shotgun (WGS) entry which is preliminary data.</text>
</comment>
<keyword evidence="3" id="KW-1185">Reference proteome</keyword>
<evidence type="ECO:0000313" key="3">
    <source>
        <dbReference type="Proteomes" id="UP000685013"/>
    </source>
</evidence>
<protein>
    <submittedName>
        <fullName evidence="2">Uncharacterized protein</fullName>
    </submittedName>
</protein>
<gene>
    <name evidence="2" type="ORF">SDJN03_14296</name>
</gene>
<dbReference type="Proteomes" id="UP000685013">
    <property type="component" value="Chromosome 9"/>
</dbReference>
<feature type="transmembrane region" description="Helical" evidence="1">
    <location>
        <begin position="28"/>
        <end position="50"/>
    </location>
</feature>
<feature type="non-terminal residue" evidence="2">
    <location>
        <position position="1"/>
    </location>
</feature>
<keyword evidence="1" id="KW-0812">Transmembrane</keyword>
<proteinExistence type="predicted"/>
<organism evidence="2 3">
    <name type="scientific">Cucurbita argyrosperma subsp. sororia</name>
    <dbReference type="NCBI Taxonomy" id="37648"/>
    <lineage>
        <taxon>Eukaryota</taxon>
        <taxon>Viridiplantae</taxon>
        <taxon>Streptophyta</taxon>
        <taxon>Embryophyta</taxon>
        <taxon>Tracheophyta</taxon>
        <taxon>Spermatophyta</taxon>
        <taxon>Magnoliopsida</taxon>
        <taxon>eudicotyledons</taxon>
        <taxon>Gunneridae</taxon>
        <taxon>Pentapetalae</taxon>
        <taxon>rosids</taxon>
        <taxon>fabids</taxon>
        <taxon>Cucurbitales</taxon>
        <taxon>Cucurbitaceae</taxon>
        <taxon>Cucurbiteae</taxon>
        <taxon>Cucurbita</taxon>
    </lineage>
</organism>
<accession>A0AAV6N3C8</accession>
<name>A0AAV6N3C8_9ROSI</name>
<keyword evidence="1" id="KW-1133">Transmembrane helix</keyword>
<reference evidence="2 3" key="1">
    <citation type="journal article" date="2021" name="Hortic Res">
        <title>The domestication of Cucurbita argyrosperma as revealed by the genome of its wild relative.</title>
        <authorList>
            <person name="Barrera-Redondo J."/>
            <person name="Sanchez-de la Vega G."/>
            <person name="Aguirre-Liguori J.A."/>
            <person name="Castellanos-Morales G."/>
            <person name="Gutierrez-Guerrero Y.T."/>
            <person name="Aguirre-Dugua X."/>
            <person name="Aguirre-Planter E."/>
            <person name="Tenaillon M.I."/>
            <person name="Lira-Saade R."/>
            <person name="Eguiarte L.E."/>
        </authorList>
    </citation>
    <scope>NUCLEOTIDE SEQUENCE [LARGE SCALE GENOMIC DNA]</scope>
    <source>
        <strain evidence="2">JBR-2021</strain>
    </source>
</reference>
<keyword evidence="1" id="KW-0472">Membrane</keyword>
<evidence type="ECO:0000256" key="1">
    <source>
        <dbReference type="SAM" id="Phobius"/>
    </source>
</evidence>
<dbReference type="AlphaFoldDB" id="A0AAV6N3C8"/>
<evidence type="ECO:0000313" key="2">
    <source>
        <dbReference type="EMBL" id="KAG6591950.1"/>
    </source>
</evidence>
<sequence>MADEDEYHSFFSSWSLGGAGAGAGGGGAAVAAAASSFLGSFLVGSLGFGWPGLGFMKQKQEQHGHWNKNFIADLSQFYLQTLFSPFFLSSWESH</sequence>